<accession>A0A165C085</accession>
<feature type="region of interest" description="Disordered" evidence="2">
    <location>
        <begin position="519"/>
        <end position="549"/>
    </location>
</feature>
<feature type="region of interest" description="Disordered" evidence="2">
    <location>
        <begin position="321"/>
        <end position="418"/>
    </location>
</feature>
<dbReference type="Proteomes" id="UP000076842">
    <property type="component" value="Unassembled WGS sequence"/>
</dbReference>
<evidence type="ECO:0000256" key="1">
    <source>
        <dbReference type="SAM" id="Coils"/>
    </source>
</evidence>
<feature type="region of interest" description="Disordered" evidence="2">
    <location>
        <begin position="35"/>
        <end position="62"/>
    </location>
</feature>
<feature type="region of interest" description="Disordered" evidence="2">
    <location>
        <begin position="1"/>
        <end position="21"/>
    </location>
</feature>
<dbReference type="InParanoid" id="A0A165C085"/>
<feature type="compositionally biased region" description="Basic residues" evidence="2">
    <location>
        <begin position="529"/>
        <end position="546"/>
    </location>
</feature>
<reference evidence="3 4" key="1">
    <citation type="journal article" date="2016" name="Mol. Biol. Evol.">
        <title>Comparative Genomics of Early-Diverging Mushroom-Forming Fungi Provides Insights into the Origins of Lignocellulose Decay Capabilities.</title>
        <authorList>
            <person name="Nagy L.G."/>
            <person name="Riley R."/>
            <person name="Tritt A."/>
            <person name="Adam C."/>
            <person name="Daum C."/>
            <person name="Floudas D."/>
            <person name="Sun H."/>
            <person name="Yadav J.S."/>
            <person name="Pangilinan J."/>
            <person name="Larsson K.H."/>
            <person name="Matsuura K."/>
            <person name="Barry K."/>
            <person name="Labutti K."/>
            <person name="Kuo R."/>
            <person name="Ohm R.A."/>
            <person name="Bhattacharya S.S."/>
            <person name="Shirouzu T."/>
            <person name="Yoshinaga Y."/>
            <person name="Martin F.M."/>
            <person name="Grigoriev I.V."/>
            <person name="Hibbett D.S."/>
        </authorList>
    </citation>
    <scope>NUCLEOTIDE SEQUENCE [LARGE SCALE GENOMIC DNA]</scope>
    <source>
        <strain evidence="3 4">HHB12733</strain>
    </source>
</reference>
<gene>
    <name evidence="3" type="ORF">CALCODRAFT_513536</name>
</gene>
<evidence type="ECO:0000313" key="3">
    <source>
        <dbReference type="EMBL" id="KZT50037.1"/>
    </source>
</evidence>
<name>A0A165C085_9BASI</name>
<dbReference type="OrthoDB" id="2755095at2759"/>
<sequence>MFSEPLPRPVYRPDRDHGLIPVKDTNPLRLQAVQPAATTASTATNPLRRQRPPPGLETSNAPRHTAIHNVSYQREIPVLRHTSASDEPTLRAKITDLQQQVRDLKISLKAAEDRLASVNDKSAELERFDEEQQARDTRWAQAHRNTLALQGELQQLQRQLETRQKELDEREEQIRTTIAEAIKAKLAEHEEAYNSRVAQMAQDAGDAANAALDKRAQELSLRERLLDRSIAQTAQAQTDRVIADAEQRLKERDDQVDGLRQANHLLRQQVEESQHDLQELRRTHTHLRERLQDSEANLEDLRHTNSLLLARVDSLGSELLAQAHSQGSAHREAPLPIETSNGEPGDQPPTPTSLAASSPPSSLTNAAVPSKAKGRQNATDGQVSKACQRKRSRKPVPLPTPDDDGSAESNSQYDDRQPDVHPLVRKWCLRELSAHFQARWSDHSKNPGNARQPSFEVGLKHSDSNAELREQIVLAVLQTVRKKPGHGPEWTRKTVSTVTTEYLRGLCSSVTWKSMSRAHSVQMDPVKRAKDKAHKRDNRATQRSKKASPGMSTLFASIHGWDPTPLIHEELMSDECSSAGESDDDTKDRWQELAAARLGIRVELIRDGRVKVREKTDSLQYDMELPHSIMEHFQQCCSPDVPWVKMQGDIVTNHLVEGLHAVNDLTWQSYEEQRHVQIRLDEISVAHLLVRDVAITYGLEDDCLLLRISHNYFPTSAMTVLLGLDMLTEGDDYVQYSPTLHYQSWYNTNQSINVSNKTMLYKKLAFWLFMQRKWMEEGIVPSWEWWAVHAVPRRSRKDWSKFLRTDRIALYRIIVLIRRKEFA</sequence>
<evidence type="ECO:0000256" key="2">
    <source>
        <dbReference type="SAM" id="MobiDB-lite"/>
    </source>
</evidence>
<protein>
    <submittedName>
        <fullName evidence="3">Uncharacterized protein</fullName>
    </submittedName>
</protein>
<feature type="compositionally biased region" description="Low complexity" evidence="2">
    <location>
        <begin position="352"/>
        <end position="364"/>
    </location>
</feature>
<keyword evidence="1" id="KW-0175">Coiled coil</keyword>
<feature type="coiled-coil region" evidence="1">
    <location>
        <begin position="242"/>
        <end position="311"/>
    </location>
</feature>
<organism evidence="3 4">
    <name type="scientific">Calocera cornea HHB12733</name>
    <dbReference type="NCBI Taxonomy" id="1353952"/>
    <lineage>
        <taxon>Eukaryota</taxon>
        <taxon>Fungi</taxon>
        <taxon>Dikarya</taxon>
        <taxon>Basidiomycota</taxon>
        <taxon>Agaricomycotina</taxon>
        <taxon>Dacrymycetes</taxon>
        <taxon>Dacrymycetales</taxon>
        <taxon>Dacrymycetaceae</taxon>
        <taxon>Calocera</taxon>
    </lineage>
</organism>
<dbReference type="AlphaFoldDB" id="A0A165C085"/>
<keyword evidence="4" id="KW-1185">Reference proteome</keyword>
<feature type="coiled-coil region" evidence="1">
    <location>
        <begin position="94"/>
        <end position="180"/>
    </location>
</feature>
<dbReference type="EMBL" id="KV424265">
    <property type="protein sequence ID" value="KZT50037.1"/>
    <property type="molecule type" value="Genomic_DNA"/>
</dbReference>
<evidence type="ECO:0000313" key="4">
    <source>
        <dbReference type="Proteomes" id="UP000076842"/>
    </source>
</evidence>
<feature type="compositionally biased region" description="Pro residues" evidence="2">
    <location>
        <begin position="1"/>
        <end position="10"/>
    </location>
</feature>
<proteinExistence type="predicted"/>